<keyword evidence="2" id="KW-0804">Transcription</keyword>
<dbReference type="Pfam" id="PF04967">
    <property type="entry name" value="HTH_10"/>
    <property type="match status" value="1"/>
</dbReference>
<evidence type="ECO:0000259" key="3">
    <source>
        <dbReference type="Pfam" id="PF04967"/>
    </source>
</evidence>
<dbReference type="Proteomes" id="UP000307562">
    <property type="component" value="Chromosome"/>
</dbReference>
<proteinExistence type="predicted"/>
<accession>A0A4P9TL76</accession>
<name>A0A4P9TL76_9EURY</name>
<protein>
    <recommendedName>
        <fullName evidence="3">HTH bat-type domain-containing protein</fullName>
    </recommendedName>
</protein>
<dbReference type="AlphaFoldDB" id="A0A4P9TL76"/>
<dbReference type="EMBL" id="CP040637">
    <property type="protein sequence ID" value="QCW04922.1"/>
    <property type="molecule type" value="Genomic_DNA"/>
</dbReference>
<evidence type="ECO:0000313" key="4">
    <source>
        <dbReference type="EMBL" id="QCW04922.1"/>
    </source>
</evidence>
<evidence type="ECO:0000313" key="5">
    <source>
        <dbReference type="Proteomes" id="UP000307562"/>
    </source>
</evidence>
<reference evidence="5" key="1">
    <citation type="submission" date="2019-05" db="EMBL/GenBank/DDBJ databases">
        <title>Complete Genome Sequence and Methylation Pattern of the Halophilic Archaeon Natrinema pallidum BOL6-1.</title>
        <authorList>
            <person name="DasSarma P."/>
            <person name="DasSarma B.P."/>
            <person name="DasSarma S.L."/>
            <person name="Martinez F.L."/>
            <person name="Guzman D."/>
            <person name="Roberts R.J."/>
            <person name="DasSarma S."/>
        </authorList>
    </citation>
    <scope>NUCLEOTIDE SEQUENCE [LARGE SCALE GENOMIC DNA]</scope>
    <source>
        <strain evidence="5">BOL6-1</strain>
    </source>
</reference>
<sequence>MLETAYSAGFFDCPREQSGEDVAETVRISPATFSKHLRTAQRKVAEPLLAEGSGAGR</sequence>
<gene>
    <name evidence="4" type="ORF">FGF80_02960</name>
</gene>
<keyword evidence="1" id="KW-0805">Transcription regulation</keyword>
<evidence type="ECO:0000256" key="2">
    <source>
        <dbReference type="ARBA" id="ARBA00023163"/>
    </source>
</evidence>
<dbReference type="PANTHER" id="PTHR34236:SF1">
    <property type="entry name" value="DIMETHYL SULFOXIDE REDUCTASE TRANSCRIPTIONAL ACTIVATOR"/>
    <property type="match status" value="1"/>
</dbReference>
<evidence type="ECO:0000256" key="1">
    <source>
        <dbReference type="ARBA" id="ARBA00023015"/>
    </source>
</evidence>
<dbReference type="KEGG" id="npl:FGF80_02960"/>
<dbReference type="InterPro" id="IPR007050">
    <property type="entry name" value="HTH_bacterioopsin"/>
</dbReference>
<keyword evidence="5" id="KW-1185">Reference proteome</keyword>
<feature type="domain" description="HTH bat-type" evidence="3">
    <location>
        <begin position="2"/>
        <end position="45"/>
    </location>
</feature>
<organism evidence="4 5">
    <name type="scientific">Natrinema pallidum</name>
    <dbReference type="NCBI Taxonomy" id="69527"/>
    <lineage>
        <taxon>Archaea</taxon>
        <taxon>Methanobacteriati</taxon>
        <taxon>Methanobacteriota</taxon>
        <taxon>Stenosarchaea group</taxon>
        <taxon>Halobacteria</taxon>
        <taxon>Halobacteriales</taxon>
        <taxon>Natrialbaceae</taxon>
        <taxon>Natrinema</taxon>
    </lineage>
</organism>
<dbReference type="PANTHER" id="PTHR34236">
    <property type="entry name" value="DIMETHYL SULFOXIDE REDUCTASE TRANSCRIPTIONAL ACTIVATOR"/>
    <property type="match status" value="1"/>
</dbReference>